<evidence type="ECO:0000313" key="19">
    <source>
        <dbReference type="Proteomes" id="UP001141806"/>
    </source>
</evidence>
<dbReference type="Pfam" id="PF00069">
    <property type="entry name" value="Pkinase"/>
    <property type="match status" value="1"/>
</dbReference>
<dbReference type="InterPro" id="IPR036779">
    <property type="entry name" value="LysM_dom_sf"/>
</dbReference>
<feature type="region of interest" description="Disordered" evidence="13">
    <location>
        <begin position="685"/>
        <end position="706"/>
    </location>
</feature>
<dbReference type="InterPro" id="IPR000719">
    <property type="entry name" value="Prot_kinase_dom"/>
</dbReference>
<sequence length="706" mass="77343">MRSFSTVLVVCFFSSLPISSTALGLNCTTTATCSALIDYVSRTNTTLGKIANLFGVSYISLFGANSFSFPFSTSPIQTVEVNQTIKIPFQCNCGSGIGISNQVPVYTVKKGEYLIYIAKKYSNLVTYQDIATVNDIANASLIYPDQKLWIPLPCNCDRVEGDQVVHYGHVVSKVSSVVQIAKEYGTTPGTLLKLNGMANSTELQPGQLIDVPLRACKSMVDNESLDYLLLVPNGTKVLTANNCVQCTCESSKNWTLHCTPSQGVKPSANWTECPSMQCQGGLPLGNTKSPCTTCAYAGYTNQTILKTFANTCSTDYGAAKSGSNLGRELAIAISSVAGIGIVVAVIVLYCCLRGKSSTDNKNNIDVETFLRNAGSMVPKRYSYSDIKKMTQTFKDKLGQGGYGGVYKGMLLDGQLVAVKMLNESRENGEEFINEVASISRTSHVNIVALVGYCIEGIRRALVYEFMPNGSLDKFIYDEASSTKNPRLGWETLFDITTGIARGLEYLHRGCNTQILHFDIKPHNILLDQDFCPKISDFGLAKLCPRKKSFVSMLDARGTVGYIAPEVFYRNFGGVSHKSDVYSYGMMVLEMVGGRKNMKVSADHTSEVYFPLWIYTHFQQDLDVGVLEGLTREEEEIARKMSIVGLWSIQTNPSDRPSMSKVVEMLEGSITSLQIPPKPYLCSSSRLTGSSQTTLENPQVSRESEEL</sequence>
<keyword evidence="4 14" id="KW-0812">Transmembrane</keyword>
<feature type="domain" description="LysM" evidence="17">
    <location>
        <begin position="167"/>
        <end position="211"/>
    </location>
</feature>
<evidence type="ECO:0000256" key="4">
    <source>
        <dbReference type="ARBA" id="ARBA00022692"/>
    </source>
</evidence>
<evidence type="ECO:0000259" key="17">
    <source>
        <dbReference type="PROSITE" id="PS51782"/>
    </source>
</evidence>
<gene>
    <name evidence="18" type="ORF">NE237_007754</name>
</gene>
<dbReference type="InterPro" id="IPR018392">
    <property type="entry name" value="LysM"/>
</dbReference>
<dbReference type="Gene3D" id="3.10.350.10">
    <property type="entry name" value="LysM domain"/>
    <property type="match status" value="2"/>
</dbReference>
<dbReference type="InterPro" id="IPR008271">
    <property type="entry name" value="Ser/Thr_kinase_AS"/>
</dbReference>
<keyword evidence="19" id="KW-1185">Reference proteome</keyword>
<dbReference type="InterPro" id="IPR045874">
    <property type="entry name" value="LRK10/LRL21-25-like"/>
</dbReference>
<dbReference type="SUPFAM" id="SSF56112">
    <property type="entry name" value="Protein kinase-like (PK-like)"/>
    <property type="match status" value="1"/>
</dbReference>
<keyword evidence="10 14" id="KW-0472">Membrane</keyword>
<dbReference type="PROSITE" id="PS50011">
    <property type="entry name" value="PROTEIN_KINASE_DOM"/>
    <property type="match status" value="1"/>
</dbReference>
<evidence type="ECO:0000256" key="2">
    <source>
        <dbReference type="ARBA" id="ARBA00022527"/>
    </source>
</evidence>
<evidence type="ECO:0000256" key="11">
    <source>
        <dbReference type="ARBA" id="ARBA00023180"/>
    </source>
</evidence>
<evidence type="ECO:0000256" key="13">
    <source>
        <dbReference type="SAM" id="MobiDB-lite"/>
    </source>
</evidence>
<dbReference type="PROSITE" id="PS00107">
    <property type="entry name" value="PROTEIN_KINASE_ATP"/>
    <property type="match status" value="1"/>
</dbReference>
<evidence type="ECO:0000256" key="1">
    <source>
        <dbReference type="ARBA" id="ARBA00004479"/>
    </source>
</evidence>
<evidence type="ECO:0000256" key="8">
    <source>
        <dbReference type="ARBA" id="ARBA00022840"/>
    </source>
</evidence>
<comment type="subcellular location">
    <subcellularLocation>
        <location evidence="1">Membrane</location>
        <topology evidence="1">Single-pass type I membrane protein</topology>
    </subcellularLocation>
</comment>
<dbReference type="CDD" id="cd00118">
    <property type="entry name" value="LysM"/>
    <property type="match status" value="2"/>
</dbReference>
<keyword evidence="6 12" id="KW-0547">Nucleotide-binding</keyword>
<evidence type="ECO:0000256" key="12">
    <source>
        <dbReference type="PROSITE-ProRule" id="PRU10141"/>
    </source>
</evidence>
<keyword evidence="2" id="KW-0723">Serine/threonine-protein kinase</keyword>
<dbReference type="SUPFAM" id="SSF54106">
    <property type="entry name" value="LysM domain"/>
    <property type="match status" value="2"/>
</dbReference>
<evidence type="ECO:0000256" key="3">
    <source>
        <dbReference type="ARBA" id="ARBA00022679"/>
    </source>
</evidence>
<evidence type="ECO:0000256" key="7">
    <source>
        <dbReference type="ARBA" id="ARBA00022777"/>
    </source>
</evidence>
<dbReference type="OrthoDB" id="2107166at2759"/>
<dbReference type="PANTHER" id="PTHR27009">
    <property type="entry name" value="RUST RESISTANCE KINASE LR10-RELATED"/>
    <property type="match status" value="1"/>
</dbReference>
<feature type="transmembrane region" description="Helical" evidence="14">
    <location>
        <begin position="329"/>
        <end position="352"/>
    </location>
</feature>
<comment type="caution">
    <text evidence="18">The sequence shown here is derived from an EMBL/GenBank/DDBJ whole genome shotgun (WGS) entry which is preliminary data.</text>
</comment>
<evidence type="ECO:0000256" key="5">
    <source>
        <dbReference type="ARBA" id="ARBA00022729"/>
    </source>
</evidence>
<evidence type="ECO:0000256" key="6">
    <source>
        <dbReference type="ARBA" id="ARBA00022741"/>
    </source>
</evidence>
<feature type="chain" id="PRO_5040465569" evidence="15">
    <location>
        <begin position="23"/>
        <end position="706"/>
    </location>
</feature>
<evidence type="ECO:0000256" key="10">
    <source>
        <dbReference type="ARBA" id="ARBA00023136"/>
    </source>
</evidence>
<dbReference type="EMBL" id="JAMYWD010000004">
    <property type="protein sequence ID" value="KAJ4974580.1"/>
    <property type="molecule type" value="Genomic_DNA"/>
</dbReference>
<feature type="binding site" evidence="12">
    <location>
        <position position="419"/>
    </location>
    <ligand>
        <name>ATP</name>
        <dbReference type="ChEBI" id="CHEBI:30616"/>
    </ligand>
</feature>
<dbReference type="Gene3D" id="1.10.510.10">
    <property type="entry name" value="Transferase(Phosphotransferase) domain 1"/>
    <property type="match status" value="1"/>
</dbReference>
<keyword evidence="9 14" id="KW-1133">Transmembrane helix</keyword>
<evidence type="ECO:0000313" key="18">
    <source>
        <dbReference type="EMBL" id="KAJ4974580.1"/>
    </source>
</evidence>
<dbReference type="Pfam" id="PF01476">
    <property type="entry name" value="LysM"/>
    <property type="match status" value="2"/>
</dbReference>
<keyword evidence="8 12" id="KW-0067">ATP-binding</keyword>
<dbReference type="GO" id="GO:0005524">
    <property type="term" value="F:ATP binding"/>
    <property type="evidence" value="ECO:0007669"/>
    <property type="project" value="UniProtKB-UniRule"/>
</dbReference>
<keyword evidence="3" id="KW-0808">Transferase</keyword>
<dbReference type="FunFam" id="1.10.510.10:FF:000590">
    <property type="entry name" value="PR5-like receptor kinase"/>
    <property type="match status" value="1"/>
</dbReference>
<evidence type="ECO:0000256" key="15">
    <source>
        <dbReference type="SAM" id="SignalP"/>
    </source>
</evidence>
<proteinExistence type="predicted"/>
<dbReference type="SMART" id="SM00220">
    <property type="entry name" value="S_TKc"/>
    <property type="match status" value="1"/>
</dbReference>
<feature type="domain" description="Protein kinase" evidence="16">
    <location>
        <begin position="391"/>
        <end position="680"/>
    </location>
</feature>
<dbReference type="InterPro" id="IPR011009">
    <property type="entry name" value="Kinase-like_dom_sf"/>
</dbReference>
<dbReference type="Gene3D" id="3.30.200.20">
    <property type="entry name" value="Phosphorylase Kinase, domain 1"/>
    <property type="match status" value="1"/>
</dbReference>
<keyword evidence="5 15" id="KW-0732">Signal</keyword>
<feature type="compositionally biased region" description="Polar residues" evidence="13">
    <location>
        <begin position="685"/>
        <end position="700"/>
    </location>
</feature>
<dbReference type="GO" id="GO:0004674">
    <property type="term" value="F:protein serine/threonine kinase activity"/>
    <property type="evidence" value="ECO:0007669"/>
    <property type="project" value="UniProtKB-KW"/>
</dbReference>
<feature type="domain" description="LysM" evidence="17">
    <location>
        <begin position="104"/>
        <end position="150"/>
    </location>
</feature>
<keyword evidence="7" id="KW-0418">Kinase</keyword>
<keyword evidence="11" id="KW-0325">Glycoprotein</keyword>
<evidence type="ECO:0000256" key="14">
    <source>
        <dbReference type="SAM" id="Phobius"/>
    </source>
</evidence>
<organism evidence="18 19">
    <name type="scientific">Protea cynaroides</name>
    <dbReference type="NCBI Taxonomy" id="273540"/>
    <lineage>
        <taxon>Eukaryota</taxon>
        <taxon>Viridiplantae</taxon>
        <taxon>Streptophyta</taxon>
        <taxon>Embryophyta</taxon>
        <taxon>Tracheophyta</taxon>
        <taxon>Spermatophyta</taxon>
        <taxon>Magnoliopsida</taxon>
        <taxon>Proteales</taxon>
        <taxon>Proteaceae</taxon>
        <taxon>Protea</taxon>
    </lineage>
</organism>
<evidence type="ECO:0000259" key="16">
    <source>
        <dbReference type="PROSITE" id="PS50011"/>
    </source>
</evidence>
<dbReference type="GO" id="GO:0005886">
    <property type="term" value="C:plasma membrane"/>
    <property type="evidence" value="ECO:0007669"/>
    <property type="project" value="UniProtKB-ARBA"/>
</dbReference>
<accession>A0A9Q0QWS2</accession>
<protein>
    <submittedName>
        <fullName evidence="18">Uncharacterized protein</fullName>
    </submittedName>
</protein>
<dbReference type="AlphaFoldDB" id="A0A9Q0QWS2"/>
<dbReference type="InterPro" id="IPR017441">
    <property type="entry name" value="Protein_kinase_ATP_BS"/>
</dbReference>
<dbReference type="SMART" id="SM00257">
    <property type="entry name" value="LysM"/>
    <property type="match status" value="3"/>
</dbReference>
<name>A0A9Q0QWS2_9MAGN</name>
<evidence type="ECO:0000256" key="9">
    <source>
        <dbReference type="ARBA" id="ARBA00022989"/>
    </source>
</evidence>
<feature type="signal peptide" evidence="15">
    <location>
        <begin position="1"/>
        <end position="22"/>
    </location>
</feature>
<dbReference type="FunFam" id="3.30.200.20:FF:000178">
    <property type="entry name" value="serine/threonine-protein kinase PBS1-like"/>
    <property type="match status" value="1"/>
</dbReference>
<reference evidence="18" key="1">
    <citation type="journal article" date="2023" name="Plant J.">
        <title>The genome of the king protea, Protea cynaroides.</title>
        <authorList>
            <person name="Chang J."/>
            <person name="Duong T.A."/>
            <person name="Schoeman C."/>
            <person name="Ma X."/>
            <person name="Roodt D."/>
            <person name="Barker N."/>
            <person name="Li Z."/>
            <person name="Van de Peer Y."/>
            <person name="Mizrachi E."/>
        </authorList>
    </citation>
    <scope>NUCLEOTIDE SEQUENCE</scope>
    <source>
        <tissue evidence="18">Young leaves</tissue>
    </source>
</reference>
<dbReference type="Proteomes" id="UP001141806">
    <property type="component" value="Unassembled WGS sequence"/>
</dbReference>
<dbReference type="PROSITE" id="PS51782">
    <property type="entry name" value="LYSM"/>
    <property type="match status" value="2"/>
</dbReference>
<dbReference type="PROSITE" id="PS00108">
    <property type="entry name" value="PROTEIN_KINASE_ST"/>
    <property type="match status" value="1"/>
</dbReference>